<evidence type="ECO:0000313" key="1">
    <source>
        <dbReference type="Proteomes" id="UP000887565"/>
    </source>
</evidence>
<protein>
    <submittedName>
        <fullName evidence="2">Uncharacterized protein</fullName>
    </submittedName>
</protein>
<proteinExistence type="predicted"/>
<dbReference type="AlphaFoldDB" id="A0A915KU54"/>
<organism evidence="1 2">
    <name type="scientific">Romanomermis culicivorax</name>
    <name type="common">Nematode worm</name>
    <dbReference type="NCBI Taxonomy" id="13658"/>
    <lineage>
        <taxon>Eukaryota</taxon>
        <taxon>Metazoa</taxon>
        <taxon>Ecdysozoa</taxon>
        <taxon>Nematoda</taxon>
        <taxon>Enoplea</taxon>
        <taxon>Dorylaimia</taxon>
        <taxon>Mermithida</taxon>
        <taxon>Mermithoidea</taxon>
        <taxon>Mermithidae</taxon>
        <taxon>Romanomermis</taxon>
    </lineage>
</organism>
<accession>A0A915KU54</accession>
<keyword evidence="1" id="KW-1185">Reference proteome</keyword>
<dbReference type="WBParaSite" id="nRc.2.0.1.t42001-RA">
    <property type="protein sequence ID" value="nRc.2.0.1.t42001-RA"/>
    <property type="gene ID" value="nRc.2.0.1.g42001"/>
</dbReference>
<name>A0A915KU54_ROMCU</name>
<sequence>MKNLAGWFGLRREFCQFLLGACPCLREYGNVSYRFSESSGGAGTAVASSLSAASGVASNGHVPANNQVSDAASICRKLDDQQQKTILLQNCSLDQPD</sequence>
<dbReference type="Proteomes" id="UP000887565">
    <property type="component" value="Unplaced"/>
</dbReference>
<evidence type="ECO:0000313" key="2">
    <source>
        <dbReference type="WBParaSite" id="nRc.2.0.1.t42001-RA"/>
    </source>
</evidence>
<reference evidence="2" key="1">
    <citation type="submission" date="2022-11" db="UniProtKB">
        <authorList>
            <consortium name="WormBaseParasite"/>
        </authorList>
    </citation>
    <scope>IDENTIFICATION</scope>
</reference>